<dbReference type="GO" id="GO:0005524">
    <property type="term" value="F:ATP binding"/>
    <property type="evidence" value="ECO:0007669"/>
    <property type="project" value="UniProtKB-KW"/>
</dbReference>
<dbReference type="Proteomes" id="UP000689195">
    <property type="component" value="Unassembled WGS sequence"/>
</dbReference>
<feature type="domain" description="Protein kinase" evidence="4">
    <location>
        <begin position="110"/>
        <end position="362"/>
    </location>
</feature>
<dbReference type="Pfam" id="PF00069">
    <property type="entry name" value="Pkinase"/>
    <property type="match status" value="1"/>
</dbReference>
<name>A0A8S1S7D9_9CILI</name>
<dbReference type="GO" id="GO:0004674">
    <property type="term" value="F:protein serine/threonine kinase activity"/>
    <property type="evidence" value="ECO:0007669"/>
    <property type="project" value="TreeGrafter"/>
</dbReference>
<comment type="caution">
    <text evidence="5">The sequence shown here is derived from an EMBL/GenBank/DDBJ whole genome shotgun (WGS) entry which is preliminary data.</text>
</comment>
<keyword evidence="2" id="KW-0547">Nucleotide-binding</keyword>
<evidence type="ECO:0000313" key="5">
    <source>
        <dbReference type="EMBL" id="CAD8135645.1"/>
    </source>
</evidence>
<evidence type="ECO:0000256" key="1">
    <source>
        <dbReference type="ARBA" id="ARBA00011245"/>
    </source>
</evidence>
<dbReference type="AlphaFoldDB" id="A0A8S1S7D9"/>
<evidence type="ECO:0000259" key="4">
    <source>
        <dbReference type="PROSITE" id="PS50011"/>
    </source>
</evidence>
<protein>
    <recommendedName>
        <fullName evidence="4">Protein kinase domain-containing protein</fullName>
    </recommendedName>
</protein>
<dbReference type="GO" id="GO:0044773">
    <property type="term" value="P:mitotic DNA damage checkpoint signaling"/>
    <property type="evidence" value="ECO:0007669"/>
    <property type="project" value="TreeGrafter"/>
</dbReference>
<proteinExistence type="predicted"/>
<dbReference type="PANTHER" id="PTHR44167">
    <property type="entry name" value="OVARIAN-SPECIFIC SERINE/THREONINE-PROTEIN KINASE LOK-RELATED"/>
    <property type="match status" value="1"/>
</dbReference>
<dbReference type="FunFam" id="1.10.510.10:FF:000571">
    <property type="entry name" value="Maternal embryonic leucine zipper kinase"/>
    <property type="match status" value="1"/>
</dbReference>
<dbReference type="InterPro" id="IPR000719">
    <property type="entry name" value="Prot_kinase_dom"/>
</dbReference>
<evidence type="ECO:0000256" key="2">
    <source>
        <dbReference type="ARBA" id="ARBA00022741"/>
    </source>
</evidence>
<dbReference type="EMBL" id="CAJJDO010000004">
    <property type="protein sequence ID" value="CAD8135645.1"/>
    <property type="molecule type" value="Genomic_DNA"/>
</dbReference>
<comment type="subunit">
    <text evidence="1">Monomer.</text>
</comment>
<dbReference type="GO" id="GO:0005634">
    <property type="term" value="C:nucleus"/>
    <property type="evidence" value="ECO:0007669"/>
    <property type="project" value="TreeGrafter"/>
</dbReference>
<keyword evidence="6" id="KW-1185">Reference proteome</keyword>
<gene>
    <name evidence="5" type="ORF">PPENT_87.1.T0040330</name>
</gene>
<accession>A0A8S1S7D9</accession>
<dbReference type="GO" id="GO:0005737">
    <property type="term" value="C:cytoplasm"/>
    <property type="evidence" value="ECO:0007669"/>
    <property type="project" value="TreeGrafter"/>
</dbReference>
<organism evidence="5 6">
    <name type="scientific">Paramecium pentaurelia</name>
    <dbReference type="NCBI Taxonomy" id="43138"/>
    <lineage>
        <taxon>Eukaryota</taxon>
        <taxon>Sar</taxon>
        <taxon>Alveolata</taxon>
        <taxon>Ciliophora</taxon>
        <taxon>Intramacronucleata</taxon>
        <taxon>Oligohymenophorea</taxon>
        <taxon>Peniculida</taxon>
        <taxon>Parameciidae</taxon>
        <taxon>Paramecium</taxon>
    </lineage>
</organism>
<sequence>MQINCIQKDQQILLFSVFRKHFFRDQTYYLKLTKKQILMSHERQFVKTKYILDLNPKIEFEWIIKNQQLVGFLFPYQNKMKEFYGDSQNLNELKQILGKLILFKSLTVHYKLIRNLDSGTFGQISLQQNYITGNMFAIKTLINTNKSVLYQIENEIKILRTLNHPNILSIQEVFLTNLTYSIITEFVEGRNLKKYITETQEFQELTILQLLKQLFEGLVYIHNMGIIHRDIKPANIMINNNGILKIIDFGLSCFIGNQLQENPKCGTSGFCAPEILQHIDNNISYDYKVDVFSAGCVLYKILTSKGLFDADTSAEVLKKNRNCLFIIKEQGRLFDLVRTLLQQNPLERLSSDQALYLIKSMIQDDTFDVNAWYRQQFNSNQSTTISNLSLTPKQSAHIKSHQKTYSSPNYSRNFFPSSLKSYR</sequence>
<evidence type="ECO:0000313" key="6">
    <source>
        <dbReference type="Proteomes" id="UP000689195"/>
    </source>
</evidence>
<reference evidence="5" key="1">
    <citation type="submission" date="2021-01" db="EMBL/GenBank/DDBJ databases">
        <authorList>
            <consortium name="Genoscope - CEA"/>
            <person name="William W."/>
        </authorList>
    </citation>
    <scope>NUCLEOTIDE SEQUENCE</scope>
</reference>
<dbReference type="SMART" id="SM00220">
    <property type="entry name" value="S_TKc"/>
    <property type="match status" value="1"/>
</dbReference>
<dbReference type="PROSITE" id="PS00108">
    <property type="entry name" value="PROTEIN_KINASE_ST"/>
    <property type="match status" value="1"/>
</dbReference>
<dbReference type="PANTHER" id="PTHR44167:SF18">
    <property type="entry name" value="PROTEIN KINASE DOMAIN-CONTAINING PROTEIN"/>
    <property type="match status" value="1"/>
</dbReference>
<evidence type="ECO:0000256" key="3">
    <source>
        <dbReference type="ARBA" id="ARBA00022840"/>
    </source>
</evidence>
<keyword evidence="3" id="KW-0067">ATP-binding</keyword>
<dbReference type="InterPro" id="IPR008271">
    <property type="entry name" value="Ser/Thr_kinase_AS"/>
</dbReference>
<dbReference type="PROSITE" id="PS50011">
    <property type="entry name" value="PROTEIN_KINASE_DOM"/>
    <property type="match status" value="1"/>
</dbReference>
<dbReference type="OrthoDB" id="4062651at2759"/>